<keyword evidence="10" id="KW-1185">Reference proteome</keyword>
<evidence type="ECO:0000313" key="10">
    <source>
        <dbReference type="Proteomes" id="UP000469325"/>
    </source>
</evidence>
<dbReference type="Pfam" id="PF09335">
    <property type="entry name" value="VTT_dom"/>
    <property type="match status" value="1"/>
</dbReference>
<organism evidence="9 10">
    <name type="scientific">Olsenella porci</name>
    <dbReference type="NCBI Taxonomy" id="2652279"/>
    <lineage>
        <taxon>Bacteria</taxon>
        <taxon>Bacillati</taxon>
        <taxon>Actinomycetota</taxon>
        <taxon>Coriobacteriia</taxon>
        <taxon>Coriobacteriales</taxon>
        <taxon>Atopobiaceae</taxon>
        <taxon>Olsenella</taxon>
    </lineage>
</organism>
<protein>
    <submittedName>
        <fullName evidence="9">DedA family protein</fullName>
    </submittedName>
</protein>
<feature type="transmembrane region" description="Helical" evidence="7">
    <location>
        <begin position="175"/>
        <end position="198"/>
    </location>
</feature>
<dbReference type="PANTHER" id="PTHR42709:SF6">
    <property type="entry name" value="UNDECAPRENYL PHOSPHATE TRANSPORTER A"/>
    <property type="match status" value="1"/>
</dbReference>
<dbReference type="InterPro" id="IPR051311">
    <property type="entry name" value="DedA_domain"/>
</dbReference>
<dbReference type="GO" id="GO:0005886">
    <property type="term" value="C:plasma membrane"/>
    <property type="evidence" value="ECO:0007669"/>
    <property type="project" value="UniProtKB-SubCell"/>
</dbReference>
<evidence type="ECO:0000256" key="1">
    <source>
        <dbReference type="ARBA" id="ARBA00004651"/>
    </source>
</evidence>
<dbReference type="RefSeq" id="WP_154436015.1">
    <property type="nucleotide sequence ID" value="NZ_VUNC01000008.1"/>
</dbReference>
<keyword evidence="3" id="KW-1003">Cell membrane</keyword>
<proteinExistence type="inferred from homology"/>
<comment type="similarity">
    <text evidence="2">Belongs to the DedA family.</text>
</comment>
<sequence>MQDAVFSFISQFGYAAVGCLIFFENVFPPIPSELILPLAGFFSRTGDLWLPLAILAATIGSLTGAYVLYAIGTRLDEERLSRILSSRPARMLGFEETDVRAAFGWFETKGQKTVLICRCIPIVRSLISIPAGMSRMGLGRFSLMTFVGSLAWNTVLCGLGYWAGGAWQQAASGAASVIDIMSYAVIAVFGVAALVWFCRRILPRIKAQGTASQDPASER</sequence>
<dbReference type="Proteomes" id="UP000469325">
    <property type="component" value="Unassembled WGS sequence"/>
</dbReference>
<evidence type="ECO:0000259" key="8">
    <source>
        <dbReference type="Pfam" id="PF09335"/>
    </source>
</evidence>
<evidence type="ECO:0000256" key="6">
    <source>
        <dbReference type="ARBA" id="ARBA00023136"/>
    </source>
</evidence>
<evidence type="ECO:0000256" key="5">
    <source>
        <dbReference type="ARBA" id="ARBA00022989"/>
    </source>
</evidence>
<feature type="transmembrane region" description="Helical" evidence="7">
    <location>
        <begin position="48"/>
        <end position="72"/>
    </location>
</feature>
<gene>
    <name evidence="9" type="ORF">FYJ68_09310</name>
</gene>
<keyword evidence="4 7" id="KW-0812">Transmembrane</keyword>
<dbReference type="PANTHER" id="PTHR42709">
    <property type="entry name" value="ALKALINE PHOSPHATASE LIKE PROTEIN"/>
    <property type="match status" value="1"/>
</dbReference>
<dbReference type="EMBL" id="VUNC01000008">
    <property type="protein sequence ID" value="MST73298.1"/>
    <property type="molecule type" value="Genomic_DNA"/>
</dbReference>
<evidence type="ECO:0000256" key="2">
    <source>
        <dbReference type="ARBA" id="ARBA00010792"/>
    </source>
</evidence>
<dbReference type="AlphaFoldDB" id="A0A6N7XPV3"/>
<dbReference type="InterPro" id="IPR032816">
    <property type="entry name" value="VTT_dom"/>
</dbReference>
<evidence type="ECO:0000313" key="9">
    <source>
        <dbReference type="EMBL" id="MST73298.1"/>
    </source>
</evidence>
<comment type="caution">
    <text evidence="9">The sequence shown here is derived from an EMBL/GenBank/DDBJ whole genome shotgun (WGS) entry which is preliminary data.</text>
</comment>
<keyword evidence="5 7" id="KW-1133">Transmembrane helix</keyword>
<feature type="domain" description="VTT" evidence="8">
    <location>
        <begin position="30"/>
        <end position="161"/>
    </location>
</feature>
<accession>A0A6N7XPV3</accession>
<reference evidence="9 10" key="1">
    <citation type="submission" date="2019-08" db="EMBL/GenBank/DDBJ databases">
        <title>In-depth cultivation of the pig gut microbiome towards novel bacterial diversity and tailored functional studies.</title>
        <authorList>
            <person name="Wylensek D."/>
            <person name="Hitch T.C.A."/>
            <person name="Clavel T."/>
        </authorList>
    </citation>
    <scope>NUCLEOTIDE SEQUENCE [LARGE SCALE GENOMIC DNA]</scope>
    <source>
        <strain evidence="9 10">CA-Schmier-601-WT-1</strain>
    </source>
</reference>
<keyword evidence="6 7" id="KW-0472">Membrane</keyword>
<evidence type="ECO:0000256" key="4">
    <source>
        <dbReference type="ARBA" id="ARBA00022692"/>
    </source>
</evidence>
<comment type="subcellular location">
    <subcellularLocation>
        <location evidence="1">Cell membrane</location>
        <topology evidence="1">Multi-pass membrane protein</topology>
    </subcellularLocation>
</comment>
<name>A0A6N7XPV3_9ACTN</name>
<evidence type="ECO:0000256" key="3">
    <source>
        <dbReference type="ARBA" id="ARBA00022475"/>
    </source>
</evidence>
<feature type="transmembrane region" description="Helical" evidence="7">
    <location>
        <begin position="12"/>
        <end position="28"/>
    </location>
</feature>
<evidence type="ECO:0000256" key="7">
    <source>
        <dbReference type="SAM" id="Phobius"/>
    </source>
</evidence>
<feature type="transmembrane region" description="Helical" evidence="7">
    <location>
        <begin position="143"/>
        <end position="163"/>
    </location>
</feature>